<dbReference type="Pfam" id="PF18495">
    <property type="entry name" value="VbhA"/>
    <property type="match status" value="1"/>
</dbReference>
<dbReference type="InterPro" id="IPR041535">
    <property type="entry name" value="VbhA"/>
</dbReference>
<comment type="caution">
    <text evidence="2">The sequence shown here is derived from an EMBL/GenBank/DDBJ whole genome shotgun (WGS) entry which is preliminary data.</text>
</comment>
<accession>A0AA42IYM5</accession>
<dbReference type="InterPro" id="IPR043038">
    <property type="entry name" value="VbhA_sf"/>
</dbReference>
<sequence length="68" mass="7732">MIDCKEQHERERAIHIAVANQRLEGLEPDAITIAELGRVAKGELTVEEVLRNLRRRIDAGEFQQVPAK</sequence>
<evidence type="ECO:0000259" key="1">
    <source>
        <dbReference type="Pfam" id="PF18495"/>
    </source>
</evidence>
<dbReference type="InterPro" id="IPR033788">
    <property type="entry name" value="VbhA-like"/>
</dbReference>
<reference evidence="2" key="1">
    <citation type="submission" date="2022-09" db="EMBL/GenBank/DDBJ databases">
        <title>Intensive care unit water sources are persistently colonized with multi-drug resistant bacteria and are the site of extensive horizontal gene transfer of antibiotic resistance genes.</title>
        <authorList>
            <person name="Diorio-Toth L."/>
        </authorList>
    </citation>
    <scope>NUCLEOTIDE SEQUENCE</scope>
    <source>
        <strain evidence="2">GD03843</strain>
    </source>
</reference>
<evidence type="ECO:0000313" key="2">
    <source>
        <dbReference type="EMBL" id="MDH0734786.1"/>
    </source>
</evidence>
<gene>
    <name evidence="2" type="ORF">N5D93_03140</name>
</gene>
<dbReference type="RefSeq" id="WP_279993774.1">
    <property type="nucleotide sequence ID" value="NZ_JAOCDZ010000001.1"/>
</dbReference>
<protein>
    <submittedName>
        <fullName evidence="2">Antitoxin VbhA family protein</fullName>
    </submittedName>
</protein>
<feature type="domain" description="Antitoxin VbhA" evidence="1">
    <location>
        <begin position="10"/>
        <end position="56"/>
    </location>
</feature>
<dbReference type="Proteomes" id="UP001161094">
    <property type="component" value="Unassembled WGS sequence"/>
</dbReference>
<dbReference type="AlphaFoldDB" id="A0AA42IYM5"/>
<dbReference type="EMBL" id="JAOCDZ010000001">
    <property type="protein sequence ID" value="MDH0734786.1"/>
    <property type="molecule type" value="Genomic_DNA"/>
</dbReference>
<organism evidence="2 3">
    <name type="scientific">Achromobacter spanius</name>
    <dbReference type="NCBI Taxonomy" id="217203"/>
    <lineage>
        <taxon>Bacteria</taxon>
        <taxon>Pseudomonadati</taxon>
        <taxon>Pseudomonadota</taxon>
        <taxon>Betaproteobacteria</taxon>
        <taxon>Burkholderiales</taxon>
        <taxon>Alcaligenaceae</taxon>
        <taxon>Achromobacter</taxon>
    </lineage>
</organism>
<dbReference type="CDD" id="cd11586">
    <property type="entry name" value="VbhA_like"/>
    <property type="match status" value="1"/>
</dbReference>
<evidence type="ECO:0000313" key="3">
    <source>
        <dbReference type="Proteomes" id="UP001161094"/>
    </source>
</evidence>
<dbReference type="Gene3D" id="1.10.8.1050">
    <property type="entry name" value="Antitoxin VbhA-like"/>
    <property type="match status" value="1"/>
</dbReference>
<proteinExistence type="predicted"/>
<name>A0AA42IYM5_9BURK</name>